<dbReference type="STRING" id="366533.SAMN05444339_101269"/>
<sequence length="47" mass="5456">MTNTLAIGLVIFIAAFFALDHYALHLGAPLFLARQFYDLLQWVAFWR</sequence>
<protein>
    <recommendedName>
        <fullName evidence="3">Glyceraldehyde-3-phosphate dehydrogenase</fullName>
    </recommendedName>
</protein>
<proteinExistence type="predicted"/>
<reference evidence="2" key="1">
    <citation type="submission" date="2016-11" db="EMBL/GenBank/DDBJ databases">
        <authorList>
            <person name="Varghese N."/>
            <person name="Submissions S."/>
        </authorList>
    </citation>
    <scope>NUCLEOTIDE SEQUENCE [LARGE SCALE GENOMIC DNA]</scope>
    <source>
        <strain evidence="2">DSM 29326</strain>
    </source>
</reference>
<dbReference type="Proteomes" id="UP000183987">
    <property type="component" value="Unassembled WGS sequence"/>
</dbReference>
<organism evidence="1 2">
    <name type="scientific">Loktanella atrilutea</name>
    <dbReference type="NCBI Taxonomy" id="366533"/>
    <lineage>
        <taxon>Bacteria</taxon>
        <taxon>Pseudomonadati</taxon>
        <taxon>Pseudomonadota</taxon>
        <taxon>Alphaproteobacteria</taxon>
        <taxon>Rhodobacterales</taxon>
        <taxon>Roseobacteraceae</taxon>
        <taxon>Loktanella</taxon>
    </lineage>
</organism>
<name>A0A1M4T653_LOKAT</name>
<dbReference type="RefSeq" id="WP_178352692.1">
    <property type="nucleotide sequence ID" value="NZ_FQUE01000001.1"/>
</dbReference>
<dbReference type="AlphaFoldDB" id="A0A1M4T653"/>
<accession>A0A1M4T653</accession>
<evidence type="ECO:0000313" key="1">
    <source>
        <dbReference type="EMBL" id="SHE39992.1"/>
    </source>
</evidence>
<keyword evidence="2" id="KW-1185">Reference proteome</keyword>
<evidence type="ECO:0000313" key="2">
    <source>
        <dbReference type="Proteomes" id="UP000183987"/>
    </source>
</evidence>
<dbReference type="EMBL" id="FQUE01000001">
    <property type="protein sequence ID" value="SHE39992.1"/>
    <property type="molecule type" value="Genomic_DNA"/>
</dbReference>
<evidence type="ECO:0008006" key="3">
    <source>
        <dbReference type="Google" id="ProtNLM"/>
    </source>
</evidence>
<gene>
    <name evidence="1" type="ORF">SAMN05444339_101269</name>
</gene>